<feature type="compositionally biased region" description="Low complexity" evidence="1">
    <location>
        <begin position="205"/>
        <end position="224"/>
    </location>
</feature>
<feature type="compositionally biased region" description="Polar residues" evidence="1">
    <location>
        <begin position="400"/>
        <end position="416"/>
    </location>
</feature>
<feature type="region of interest" description="Disordered" evidence="1">
    <location>
        <begin position="205"/>
        <end position="233"/>
    </location>
</feature>
<dbReference type="Proteomes" id="UP000829685">
    <property type="component" value="Unassembled WGS sequence"/>
</dbReference>
<feature type="region of interest" description="Disordered" evidence="1">
    <location>
        <begin position="288"/>
        <end position="421"/>
    </location>
</feature>
<feature type="compositionally biased region" description="Low complexity" evidence="1">
    <location>
        <begin position="292"/>
        <end position="319"/>
    </location>
</feature>
<evidence type="ECO:0000256" key="1">
    <source>
        <dbReference type="SAM" id="MobiDB-lite"/>
    </source>
</evidence>
<dbReference type="AlphaFoldDB" id="A0A9P9WT01"/>
<dbReference type="EMBL" id="JAFIMR010000005">
    <property type="protein sequence ID" value="KAI1878777.1"/>
    <property type="molecule type" value="Genomic_DNA"/>
</dbReference>
<protein>
    <submittedName>
        <fullName evidence="2">Uncharacterized protein</fullName>
    </submittedName>
</protein>
<keyword evidence="3" id="KW-1185">Reference proteome</keyword>
<sequence length="467" mass="51281">MPSHAQIHGEKPWFTFPGFLDARNGDRNVEREVQNALSSTYHFRTLDHVDANKYDEKLRSLANLCLLFETLLYHQAFTSLPEFWQIVCSRWGLTANYNVMRSISRVYYAARVKFVAEGRAQNSVPKTGLGGLSHKLACLVDEWRDDHEVVYVIPRIMAYEDPINPVVELREELEDTEDDWEAHVEGFMGRMIHYLDMAQWELNEGVSSSSDSGLSPNDFSPGSDTGDGDSDENFALQIFPSRLRHQSTTTPMEINAVEEQQTSSPHGNESASHLEASAGYIAADMPQNENEASPASSPAASSWAQASLTPPSVSPLTSPAQGPAGIVAASNMSTASSTCPPGELVSRPKADQCEAKQQAVTSGKMPEFSQTNACERLFPSFSDNRVGGGRSSGEDDVPMSGSQEHGNAGNSSTSNCDDVPEWNMMNGKRLIGPLDLAGMIRQYMAKEKEEREEAERRAMEKDLAGSS</sequence>
<proteinExistence type="predicted"/>
<evidence type="ECO:0000313" key="3">
    <source>
        <dbReference type="Proteomes" id="UP000829685"/>
    </source>
</evidence>
<name>A0A9P9WT01_9PEZI</name>
<reference evidence="2" key="1">
    <citation type="submission" date="2021-03" db="EMBL/GenBank/DDBJ databases">
        <title>Revisited historic fungal species revealed as producer of novel bioactive compounds through whole genome sequencing and comparative genomics.</title>
        <authorList>
            <person name="Vignolle G.A."/>
            <person name="Hochenegger N."/>
            <person name="Mach R.L."/>
            <person name="Mach-Aigner A.R."/>
            <person name="Javad Rahimi M."/>
            <person name="Salim K.A."/>
            <person name="Chan C.M."/>
            <person name="Lim L.B.L."/>
            <person name="Cai F."/>
            <person name="Druzhinina I.S."/>
            <person name="U'Ren J.M."/>
            <person name="Derntl C."/>
        </authorList>
    </citation>
    <scope>NUCLEOTIDE SEQUENCE</scope>
    <source>
        <strain evidence="2">TUCIM 5799</strain>
    </source>
</reference>
<organism evidence="2 3">
    <name type="scientific">Neoarthrinium moseri</name>
    <dbReference type="NCBI Taxonomy" id="1658444"/>
    <lineage>
        <taxon>Eukaryota</taxon>
        <taxon>Fungi</taxon>
        <taxon>Dikarya</taxon>
        <taxon>Ascomycota</taxon>
        <taxon>Pezizomycotina</taxon>
        <taxon>Sordariomycetes</taxon>
        <taxon>Xylariomycetidae</taxon>
        <taxon>Amphisphaeriales</taxon>
        <taxon>Apiosporaceae</taxon>
        <taxon>Neoarthrinium</taxon>
    </lineage>
</organism>
<gene>
    <name evidence="2" type="ORF">JX265_002954</name>
</gene>
<feature type="region of interest" description="Disordered" evidence="1">
    <location>
        <begin position="446"/>
        <end position="467"/>
    </location>
</feature>
<feature type="compositionally biased region" description="Polar residues" evidence="1">
    <location>
        <begin position="330"/>
        <end position="339"/>
    </location>
</feature>
<evidence type="ECO:0000313" key="2">
    <source>
        <dbReference type="EMBL" id="KAI1878777.1"/>
    </source>
</evidence>
<accession>A0A9P9WT01</accession>
<comment type="caution">
    <text evidence="2">The sequence shown here is derived from an EMBL/GenBank/DDBJ whole genome shotgun (WGS) entry which is preliminary data.</text>
</comment>